<keyword evidence="1" id="KW-0812">Transmembrane</keyword>
<reference evidence="2 3" key="1">
    <citation type="submission" date="2019-03" db="EMBL/GenBank/DDBJ databases">
        <title>First draft genome of Liparis tanakae, snailfish: a comprehensive survey of snailfish specific genes.</title>
        <authorList>
            <person name="Kim W."/>
            <person name="Song I."/>
            <person name="Jeong J.-H."/>
            <person name="Kim D."/>
            <person name="Kim S."/>
            <person name="Ryu S."/>
            <person name="Song J.Y."/>
            <person name="Lee S.K."/>
        </authorList>
    </citation>
    <scope>NUCLEOTIDE SEQUENCE [LARGE SCALE GENOMIC DNA]</scope>
    <source>
        <tissue evidence="2">Muscle</tissue>
    </source>
</reference>
<dbReference type="Proteomes" id="UP000314294">
    <property type="component" value="Unassembled WGS sequence"/>
</dbReference>
<keyword evidence="1" id="KW-1133">Transmembrane helix</keyword>
<dbReference type="EMBL" id="SRLO01000432">
    <property type="protein sequence ID" value="TNN56289.1"/>
    <property type="molecule type" value="Genomic_DNA"/>
</dbReference>
<sequence>MFDSIEVLAIAYQQLFYGHCGFLMEGVLTIILLGHLGSGRRLSGTPSDLDELLNDILCGHSAVDGQEGFLQSLETLCVQEEAATSEPLVRSMVSRLTSMETRQPCMAEKP</sequence>
<protein>
    <submittedName>
        <fullName evidence="2">Uncharacterized protein</fullName>
    </submittedName>
</protein>
<keyword evidence="1" id="KW-0472">Membrane</keyword>
<gene>
    <name evidence="2" type="ORF">EYF80_033495</name>
</gene>
<proteinExistence type="predicted"/>
<accession>A0A4Z2GSC4</accession>
<keyword evidence="3" id="KW-1185">Reference proteome</keyword>
<name>A0A4Z2GSC4_9TELE</name>
<dbReference type="AlphaFoldDB" id="A0A4Z2GSC4"/>
<comment type="caution">
    <text evidence="2">The sequence shown here is derived from an EMBL/GenBank/DDBJ whole genome shotgun (WGS) entry which is preliminary data.</text>
</comment>
<feature type="transmembrane region" description="Helical" evidence="1">
    <location>
        <begin position="16"/>
        <end position="36"/>
    </location>
</feature>
<evidence type="ECO:0000313" key="3">
    <source>
        <dbReference type="Proteomes" id="UP000314294"/>
    </source>
</evidence>
<evidence type="ECO:0000313" key="2">
    <source>
        <dbReference type="EMBL" id="TNN56289.1"/>
    </source>
</evidence>
<evidence type="ECO:0000256" key="1">
    <source>
        <dbReference type="SAM" id="Phobius"/>
    </source>
</evidence>
<organism evidence="2 3">
    <name type="scientific">Liparis tanakae</name>
    <name type="common">Tanaka's snailfish</name>
    <dbReference type="NCBI Taxonomy" id="230148"/>
    <lineage>
        <taxon>Eukaryota</taxon>
        <taxon>Metazoa</taxon>
        <taxon>Chordata</taxon>
        <taxon>Craniata</taxon>
        <taxon>Vertebrata</taxon>
        <taxon>Euteleostomi</taxon>
        <taxon>Actinopterygii</taxon>
        <taxon>Neopterygii</taxon>
        <taxon>Teleostei</taxon>
        <taxon>Neoteleostei</taxon>
        <taxon>Acanthomorphata</taxon>
        <taxon>Eupercaria</taxon>
        <taxon>Perciformes</taxon>
        <taxon>Cottioidei</taxon>
        <taxon>Cottales</taxon>
        <taxon>Liparidae</taxon>
        <taxon>Liparis</taxon>
    </lineage>
</organism>